<dbReference type="EMBL" id="QPMT01000037">
    <property type="protein sequence ID" value="KAF4853040.1"/>
    <property type="molecule type" value="Genomic_DNA"/>
</dbReference>
<dbReference type="InterPro" id="IPR053137">
    <property type="entry name" value="NLR-like"/>
</dbReference>
<dbReference type="GO" id="GO:0009116">
    <property type="term" value="P:nucleoside metabolic process"/>
    <property type="evidence" value="ECO:0007669"/>
    <property type="project" value="InterPro"/>
</dbReference>
<dbReference type="InterPro" id="IPR000845">
    <property type="entry name" value="Nucleoside_phosphorylase_d"/>
</dbReference>
<accession>A0A9P5K1S4</accession>
<name>A0A9P5K1S4_COLSI</name>
<dbReference type="PANTHER" id="PTHR46082">
    <property type="entry name" value="ATP/GTP-BINDING PROTEIN-RELATED"/>
    <property type="match status" value="1"/>
</dbReference>
<gene>
    <name evidence="2" type="ORF">CGCSCA2_v010147</name>
</gene>
<dbReference type="OrthoDB" id="20872at2759"/>
<dbReference type="GO" id="GO:0003824">
    <property type="term" value="F:catalytic activity"/>
    <property type="evidence" value="ECO:0007669"/>
    <property type="project" value="InterPro"/>
</dbReference>
<dbReference type="Pfam" id="PF01048">
    <property type="entry name" value="PNP_UDP_1"/>
    <property type="match status" value="1"/>
</dbReference>
<dbReference type="PANTHER" id="PTHR46082:SF6">
    <property type="entry name" value="AAA+ ATPASE DOMAIN-CONTAINING PROTEIN-RELATED"/>
    <property type="match status" value="1"/>
</dbReference>
<reference evidence="2" key="1">
    <citation type="submission" date="2019-06" db="EMBL/GenBank/DDBJ databases">
        <authorList>
            <person name="Gan P."/>
            <person name="Shirasu K."/>
        </authorList>
    </citation>
    <scope>NUCLEOTIDE SEQUENCE [LARGE SCALE GENOMIC DNA]</scope>
    <source>
        <strain evidence="2">CAD2</strain>
    </source>
</reference>
<protein>
    <recommendedName>
        <fullName evidence="1">Nucleoside phosphorylase domain-containing protein</fullName>
    </recommendedName>
</protein>
<dbReference type="InterPro" id="IPR035994">
    <property type="entry name" value="Nucleoside_phosphorylase_sf"/>
</dbReference>
<dbReference type="SUPFAM" id="SSF53167">
    <property type="entry name" value="Purine and uridine phosphorylases"/>
    <property type="match status" value="1"/>
</dbReference>
<comment type="caution">
    <text evidence="2">The sequence shown here is derived from an EMBL/GenBank/DDBJ whole genome shotgun (WGS) entry which is preliminary data.</text>
</comment>
<dbReference type="Gene3D" id="3.40.50.1580">
    <property type="entry name" value="Nucleoside phosphorylase domain"/>
    <property type="match status" value="1"/>
</dbReference>
<evidence type="ECO:0000313" key="3">
    <source>
        <dbReference type="Proteomes" id="UP000711996"/>
    </source>
</evidence>
<evidence type="ECO:0000313" key="2">
    <source>
        <dbReference type="EMBL" id="KAF4853040.1"/>
    </source>
</evidence>
<feature type="domain" description="Nucleoside phosphorylase" evidence="1">
    <location>
        <begin position="14"/>
        <end position="118"/>
    </location>
</feature>
<dbReference type="Proteomes" id="UP000711996">
    <property type="component" value="Unassembled WGS sequence"/>
</dbReference>
<proteinExistence type="predicted"/>
<sequence length="119" mass="12653">MASPRPSRREDFAVALICALPIEFDAVALAFDEIWPGNQFGKAPGDHNSYTLGRVGSQNVVLILLHKMGKTSAASTTTSLRYSFPSVNLAILCGICGGVPNPSHDVEILLGDVIISENV</sequence>
<evidence type="ECO:0000259" key="1">
    <source>
        <dbReference type="Pfam" id="PF01048"/>
    </source>
</evidence>
<keyword evidence="3" id="KW-1185">Reference proteome</keyword>
<organism evidence="2 3">
    <name type="scientific">Colletotrichum siamense</name>
    <name type="common">Anthracnose fungus</name>
    <dbReference type="NCBI Taxonomy" id="690259"/>
    <lineage>
        <taxon>Eukaryota</taxon>
        <taxon>Fungi</taxon>
        <taxon>Dikarya</taxon>
        <taxon>Ascomycota</taxon>
        <taxon>Pezizomycotina</taxon>
        <taxon>Sordariomycetes</taxon>
        <taxon>Hypocreomycetidae</taxon>
        <taxon>Glomerellales</taxon>
        <taxon>Glomerellaceae</taxon>
        <taxon>Colletotrichum</taxon>
        <taxon>Colletotrichum gloeosporioides species complex</taxon>
    </lineage>
</organism>
<dbReference type="AlphaFoldDB" id="A0A9P5K1S4"/>